<dbReference type="Proteomes" id="UP001200110">
    <property type="component" value="Unassembled WGS sequence"/>
</dbReference>
<protein>
    <submittedName>
        <fullName evidence="2">Recombinase family protein</fullName>
    </submittedName>
</protein>
<organism evidence="2 3">
    <name type="scientific">Gordonia liuliyuniae</name>
    <dbReference type="NCBI Taxonomy" id="2911517"/>
    <lineage>
        <taxon>Bacteria</taxon>
        <taxon>Bacillati</taxon>
        <taxon>Actinomycetota</taxon>
        <taxon>Actinomycetes</taxon>
        <taxon>Mycobacteriales</taxon>
        <taxon>Gordoniaceae</taxon>
        <taxon>Gordonia</taxon>
    </lineage>
</organism>
<dbReference type="InterPro" id="IPR046789">
    <property type="entry name" value="HTH_62"/>
</dbReference>
<name>A0ABS9IPZ5_9ACTN</name>
<gene>
    <name evidence="2" type="ORF">L5G33_03885</name>
</gene>
<accession>A0ABS9IPZ5</accession>
<dbReference type="Pfam" id="PF20552">
    <property type="entry name" value="HTH_62"/>
    <property type="match status" value="1"/>
</dbReference>
<proteinExistence type="predicted"/>
<feature type="domain" description="Recombinase-like" evidence="1">
    <location>
        <begin position="3"/>
        <end position="71"/>
    </location>
</feature>
<reference evidence="2 3" key="1">
    <citation type="submission" date="2022-01" db="EMBL/GenBank/DDBJ databases">
        <authorList>
            <person name="Huang Y."/>
        </authorList>
    </citation>
    <scope>NUCLEOTIDE SEQUENCE [LARGE SCALE GENOMIC DNA]</scope>
    <source>
        <strain evidence="2 3">HY366</strain>
    </source>
</reference>
<dbReference type="EMBL" id="JAKKOR010000002">
    <property type="protein sequence ID" value="MCF8587607.1"/>
    <property type="molecule type" value="Genomic_DNA"/>
</dbReference>
<evidence type="ECO:0000259" key="1">
    <source>
        <dbReference type="Pfam" id="PF20552"/>
    </source>
</evidence>
<comment type="caution">
    <text evidence="2">The sequence shown here is derived from an EMBL/GenBank/DDBJ whole genome shotgun (WGS) entry which is preliminary data.</text>
</comment>
<dbReference type="RefSeq" id="WP_236996836.1">
    <property type="nucleotide sequence ID" value="NZ_JAKKOR010000002.1"/>
</dbReference>
<keyword evidence="3" id="KW-1185">Reference proteome</keyword>
<evidence type="ECO:0000313" key="2">
    <source>
        <dbReference type="EMBL" id="MCF8587607.1"/>
    </source>
</evidence>
<evidence type="ECO:0000313" key="3">
    <source>
        <dbReference type="Proteomes" id="UP001200110"/>
    </source>
</evidence>
<sequence length="72" mass="7991">MSLYLVPHQARKFEPTPYERKLAGAIEEVFGDGGHTLEALIEGLNENGFHGPDGKPWSQDSFTAEMARMGEQ</sequence>